<feature type="compositionally biased region" description="Basic residues" evidence="1">
    <location>
        <begin position="82"/>
        <end position="91"/>
    </location>
</feature>
<name>A0A7Y0HY94_9BIFI</name>
<evidence type="ECO:0000256" key="1">
    <source>
        <dbReference type="SAM" id="MobiDB-lite"/>
    </source>
</evidence>
<evidence type="ECO:0000313" key="4">
    <source>
        <dbReference type="Proteomes" id="UP000543419"/>
    </source>
</evidence>
<evidence type="ECO:0000313" key="3">
    <source>
        <dbReference type="EMBL" id="NMM98869.1"/>
    </source>
</evidence>
<organism evidence="3 4">
    <name type="scientific">Bifidobacterium olomucense</name>
    <dbReference type="NCBI Taxonomy" id="2675324"/>
    <lineage>
        <taxon>Bacteria</taxon>
        <taxon>Bacillati</taxon>
        <taxon>Actinomycetota</taxon>
        <taxon>Actinomycetes</taxon>
        <taxon>Bifidobacteriales</taxon>
        <taxon>Bifidobacteriaceae</taxon>
        <taxon>Bifidobacterium</taxon>
    </lineage>
</organism>
<dbReference type="Pfam" id="PF12728">
    <property type="entry name" value="HTH_17"/>
    <property type="match status" value="1"/>
</dbReference>
<dbReference type="EMBL" id="JAAIIG010000009">
    <property type="protein sequence ID" value="NMM98869.1"/>
    <property type="molecule type" value="Genomic_DNA"/>
</dbReference>
<reference evidence="3 4" key="1">
    <citation type="submission" date="2020-02" db="EMBL/GenBank/DDBJ databases">
        <title>Characterization of phylogenetic diversity of novel bifidobacterial species isolated in Czech ZOOs.</title>
        <authorList>
            <person name="Lugli G.A."/>
            <person name="Vera N.B."/>
            <person name="Ventura M."/>
        </authorList>
    </citation>
    <scope>NUCLEOTIDE SEQUENCE [LARGE SCALE GENOMIC DNA]</scope>
    <source>
        <strain evidence="3 4">DSM 109959</strain>
    </source>
</reference>
<dbReference type="RefSeq" id="WP_169241511.1">
    <property type="nucleotide sequence ID" value="NZ_JAAIIG010000009.1"/>
</dbReference>
<accession>A0A7Y0HY94</accession>
<gene>
    <name evidence="3" type="ORF">G1C97_1827</name>
</gene>
<dbReference type="Proteomes" id="UP000543419">
    <property type="component" value="Unassembled WGS sequence"/>
</dbReference>
<sequence length="105" mass="11518">MPKNKRVPKLLASKYEAAEMLGVSSVTVERMTANGVLPVVLMPSTGKVGRPRNMYAIADLERFIAEHTVTKETPNATDRGKSSRKNTRRRSAVATLQEMGVCDEA</sequence>
<proteinExistence type="predicted"/>
<protein>
    <recommendedName>
        <fullName evidence="2">Helix-turn-helix domain-containing protein</fullName>
    </recommendedName>
</protein>
<dbReference type="AlphaFoldDB" id="A0A7Y0HY94"/>
<feature type="region of interest" description="Disordered" evidence="1">
    <location>
        <begin position="68"/>
        <end position="105"/>
    </location>
</feature>
<comment type="caution">
    <text evidence="3">The sequence shown here is derived from an EMBL/GenBank/DDBJ whole genome shotgun (WGS) entry which is preliminary data.</text>
</comment>
<keyword evidence="4" id="KW-1185">Reference proteome</keyword>
<feature type="domain" description="Helix-turn-helix" evidence="2">
    <location>
        <begin position="16"/>
        <end position="67"/>
    </location>
</feature>
<dbReference type="InterPro" id="IPR041657">
    <property type="entry name" value="HTH_17"/>
</dbReference>
<evidence type="ECO:0000259" key="2">
    <source>
        <dbReference type="Pfam" id="PF12728"/>
    </source>
</evidence>